<feature type="transmembrane region" description="Helical" evidence="8">
    <location>
        <begin position="130"/>
        <end position="153"/>
    </location>
</feature>
<dbReference type="EMBL" id="SMKW01000009">
    <property type="protein sequence ID" value="TDD53377.1"/>
    <property type="molecule type" value="Genomic_DNA"/>
</dbReference>
<gene>
    <name evidence="10" type="ORF">E1288_09715</name>
</gene>
<feature type="domain" description="Major facilitator superfamily (MFS) profile" evidence="9">
    <location>
        <begin position="64"/>
        <end position="444"/>
    </location>
</feature>
<dbReference type="InterPro" id="IPR036259">
    <property type="entry name" value="MFS_trans_sf"/>
</dbReference>
<evidence type="ECO:0000313" key="11">
    <source>
        <dbReference type="Proteomes" id="UP000294947"/>
    </source>
</evidence>
<dbReference type="PROSITE" id="PS50850">
    <property type="entry name" value="MFS"/>
    <property type="match status" value="1"/>
</dbReference>
<evidence type="ECO:0000259" key="9">
    <source>
        <dbReference type="PROSITE" id="PS50850"/>
    </source>
</evidence>
<evidence type="ECO:0000313" key="10">
    <source>
        <dbReference type="EMBL" id="TDD53377.1"/>
    </source>
</evidence>
<keyword evidence="5 8" id="KW-1133">Transmembrane helix</keyword>
<sequence>MGHPQRPQRRVRRRRYPRQRRPRPGNRVQHLPDRPPGNLVTGQATAYTHHAAQNAPRRLGRRGAFWAAASVLALALWSSGAPSVLYPIYAEKWDLTPVMVTSVFATYQLALIVVLPLFGNLSDLFGRRRIMITGTALIGASALVFTFAPHVAYLYAGRVLQGAGAGLAMGAATASLIENNTTSSPRFASTTATVATSTGLTLALFLSGLCAEYLPLPLVWSYIVLLALAATSITALLLSHDDRPPAKSRWQPLSPFVPAGIRTGFVIATLSVALAYCVGAIFLSLGAHMIDQFTHTNNTAIIGTLLATSSAFIGITGLFLARFNALTLIWVGVGLTLVSLAIMATASEFQSLPLFLTWCVIGGIAYSLAFTGGLGLINRLAPEHHRGATLSLLYLIAYTLQAVTAIGIGALATTTNLGTAVGAAAIALTVLSATVAVLLLADRRTPPHTEPASS</sequence>
<feature type="transmembrane region" description="Helical" evidence="8">
    <location>
        <begin position="95"/>
        <end position="118"/>
    </location>
</feature>
<keyword evidence="4 8" id="KW-0812">Transmembrane</keyword>
<dbReference type="PANTHER" id="PTHR23517">
    <property type="entry name" value="RESISTANCE PROTEIN MDTM, PUTATIVE-RELATED-RELATED"/>
    <property type="match status" value="1"/>
</dbReference>
<dbReference type="AlphaFoldDB" id="A0A4V2YN76"/>
<evidence type="ECO:0000256" key="8">
    <source>
        <dbReference type="SAM" id="Phobius"/>
    </source>
</evidence>
<feature type="transmembrane region" description="Helical" evidence="8">
    <location>
        <begin position="299"/>
        <end position="321"/>
    </location>
</feature>
<evidence type="ECO:0000256" key="7">
    <source>
        <dbReference type="SAM" id="MobiDB-lite"/>
    </source>
</evidence>
<evidence type="ECO:0000256" key="2">
    <source>
        <dbReference type="ARBA" id="ARBA00022448"/>
    </source>
</evidence>
<evidence type="ECO:0000256" key="5">
    <source>
        <dbReference type="ARBA" id="ARBA00022989"/>
    </source>
</evidence>
<comment type="subcellular location">
    <subcellularLocation>
        <location evidence="1">Cell membrane</location>
        <topology evidence="1">Multi-pass membrane protein</topology>
    </subcellularLocation>
</comment>
<feature type="transmembrane region" description="Helical" evidence="8">
    <location>
        <begin position="159"/>
        <end position="177"/>
    </location>
</feature>
<feature type="transmembrane region" description="Helical" evidence="8">
    <location>
        <begin position="189"/>
        <end position="207"/>
    </location>
</feature>
<dbReference type="InterPro" id="IPR020846">
    <property type="entry name" value="MFS_dom"/>
</dbReference>
<evidence type="ECO:0000256" key="3">
    <source>
        <dbReference type="ARBA" id="ARBA00022475"/>
    </source>
</evidence>
<dbReference type="OrthoDB" id="3177957at2"/>
<protein>
    <submittedName>
        <fullName evidence="10">MFS transporter</fullName>
    </submittedName>
</protein>
<feature type="transmembrane region" description="Helical" evidence="8">
    <location>
        <begin position="219"/>
        <end position="238"/>
    </location>
</feature>
<dbReference type="Gene3D" id="1.20.1250.20">
    <property type="entry name" value="MFS general substrate transporter like domains"/>
    <property type="match status" value="1"/>
</dbReference>
<accession>A0A4V2YN76</accession>
<feature type="transmembrane region" description="Helical" evidence="8">
    <location>
        <begin position="352"/>
        <end position="377"/>
    </location>
</feature>
<keyword evidence="11" id="KW-1185">Reference proteome</keyword>
<dbReference type="Pfam" id="PF07690">
    <property type="entry name" value="MFS_1"/>
    <property type="match status" value="1"/>
</dbReference>
<feature type="compositionally biased region" description="Basic residues" evidence="7">
    <location>
        <begin position="1"/>
        <end position="24"/>
    </location>
</feature>
<proteinExistence type="predicted"/>
<feature type="region of interest" description="Disordered" evidence="7">
    <location>
        <begin position="1"/>
        <end position="38"/>
    </location>
</feature>
<keyword evidence="6 8" id="KW-0472">Membrane</keyword>
<organism evidence="10 11">
    <name type="scientific">Saccharopolyspora elongata</name>
    <dbReference type="NCBI Taxonomy" id="2530387"/>
    <lineage>
        <taxon>Bacteria</taxon>
        <taxon>Bacillati</taxon>
        <taxon>Actinomycetota</taxon>
        <taxon>Actinomycetes</taxon>
        <taxon>Pseudonocardiales</taxon>
        <taxon>Pseudonocardiaceae</taxon>
        <taxon>Saccharopolyspora</taxon>
    </lineage>
</organism>
<evidence type="ECO:0000256" key="1">
    <source>
        <dbReference type="ARBA" id="ARBA00004651"/>
    </source>
</evidence>
<feature type="transmembrane region" description="Helical" evidence="8">
    <location>
        <begin position="417"/>
        <end position="441"/>
    </location>
</feature>
<feature type="transmembrane region" description="Helical" evidence="8">
    <location>
        <begin position="389"/>
        <end position="411"/>
    </location>
</feature>
<keyword evidence="2" id="KW-0813">Transport</keyword>
<evidence type="ECO:0000256" key="6">
    <source>
        <dbReference type="ARBA" id="ARBA00023136"/>
    </source>
</evidence>
<dbReference type="GO" id="GO:0022857">
    <property type="term" value="F:transmembrane transporter activity"/>
    <property type="evidence" value="ECO:0007669"/>
    <property type="project" value="InterPro"/>
</dbReference>
<dbReference type="GO" id="GO:0005886">
    <property type="term" value="C:plasma membrane"/>
    <property type="evidence" value="ECO:0007669"/>
    <property type="project" value="UniProtKB-SubCell"/>
</dbReference>
<comment type="caution">
    <text evidence="10">The sequence shown here is derived from an EMBL/GenBank/DDBJ whole genome shotgun (WGS) entry which is preliminary data.</text>
</comment>
<dbReference type="InterPro" id="IPR011701">
    <property type="entry name" value="MFS"/>
</dbReference>
<evidence type="ECO:0000256" key="4">
    <source>
        <dbReference type="ARBA" id="ARBA00022692"/>
    </source>
</evidence>
<feature type="transmembrane region" description="Helical" evidence="8">
    <location>
        <begin position="328"/>
        <end position="346"/>
    </location>
</feature>
<dbReference type="InterPro" id="IPR050171">
    <property type="entry name" value="MFS_Transporters"/>
</dbReference>
<feature type="transmembrane region" description="Helical" evidence="8">
    <location>
        <begin position="259"/>
        <end position="287"/>
    </location>
</feature>
<reference evidence="10 11" key="1">
    <citation type="submission" date="2019-03" db="EMBL/GenBank/DDBJ databases">
        <title>Draft genome sequences of novel Actinobacteria.</title>
        <authorList>
            <person name="Sahin N."/>
            <person name="Ay H."/>
            <person name="Saygin H."/>
        </authorList>
    </citation>
    <scope>NUCLEOTIDE SEQUENCE [LARGE SCALE GENOMIC DNA]</scope>
    <source>
        <strain evidence="10 11">7K502</strain>
    </source>
</reference>
<name>A0A4V2YN76_9PSEU</name>
<feature type="transmembrane region" description="Helical" evidence="8">
    <location>
        <begin position="64"/>
        <end position="89"/>
    </location>
</feature>
<dbReference type="Proteomes" id="UP000294947">
    <property type="component" value="Unassembled WGS sequence"/>
</dbReference>
<dbReference type="SUPFAM" id="SSF103473">
    <property type="entry name" value="MFS general substrate transporter"/>
    <property type="match status" value="1"/>
</dbReference>
<keyword evidence="3" id="KW-1003">Cell membrane</keyword>